<protein>
    <recommendedName>
        <fullName evidence="4">Serpentine receptor class gamma</fullName>
    </recommendedName>
</protein>
<organism evidence="2 3">
    <name type="scientific">Pristionchus mayeri</name>
    <dbReference type="NCBI Taxonomy" id="1317129"/>
    <lineage>
        <taxon>Eukaryota</taxon>
        <taxon>Metazoa</taxon>
        <taxon>Ecdysozoa</taxon>
        <taxon>Nematoda</taxon>
        <taxon>Chromadorea</taxon>
        <taxon>Rhabditida</taxon>
        <taxon>Rhabditina</taxon>
        <taxon>Diplogasteromorpha</taxon>
        <taxon>Diplogasteroidea</taxon>
        <taxon>Neodiplogasteridae</taxon>
        <taxon>Pristionchus</taxon>
    </lineage>
</organism>
<feature type="transmembrane region" description="Helical" evidence="1">
    <location>
        <begin position="6"/>
        <end position="25"/>
    </location>
</feature>
<dbReference type="EMBL" id="BTRK01000004">
    <property type="protein sequence ID" value="GMR45874.1"/>
    <property type="molecule type" value="Genomic_DNA"/>
</dbReference>
<sequence length="129" mass="14654">IIVRCYDVLPVLACIVYIIITVLILKRKSLVSSSTWRSDWKTLAQGLILLVVYGIASIINIILNEHYHAIVWDLPDAATQCLLFIYISLDVIAAIVIPLSIFLTVPSLRAAPREIVSRWRARQRRRTLS</sequence>
<gene>
    <name evidence="2" type="ORF">PMAYCL1PPCAC_16069</name>
</gene>
<keyword evidence="1" id="KW-0472">Membrane</keyword>
<comment type="caution">
    <text evidence="2">The sequence shown here is derived from an EMBL/GenBank/DDBJ whole genome shotgun (WGS) entry which is preliminary data.</text>
</comment>
<feature type="non-terminal residue" evidence="2">
    <location>
        <position position="1"/>
    </location>
</feature>
<keyword evidence="3" id="KW-1185">Reference proteome</keyword>
<proteinExistence type="predicted"/>
<keyword evidence="1" id="KW-0812">Transmembrane</keyword>
<dbReference type="AlphaFoldDB" id="A0AAN5CK55"/>
<feature type="transmembrane region" description="Helical" evidence="1">
    <location>
        <begin position="83"/>
        <end position="105"/>
    </location>
</feature>
<accession>A0AAN5CK55</accession>
<dbReference type="Proteomes" id="UP001328107">
    <property type="component" value="Unassembled WGS sequence"/>
</dbReference>
<feature type="transmembrane region" description="Helical" evidence="1">
    <location>
        <begin position="46"/>
        <end position="63"/>
    </location>
</feature>
<reference evidence="3" key="1">
    <citation type="submission" date="2022-10" db="EMBL/GenBank/DDBJ databases">
        <title>Genome assembly of Pristionchus species.</title>
        <authorList>
            <person name="Yoshida K."/>
            <person name="Sommer R.J."/>
        </authorList>
    </citation>
    <scope>NUCLEOTIDE SEQUENCE [LARGE SCALE GENOMIC DNA]</scope>
    <source>
        <strain evidence="3">RS5460</strain>
    </source>
</reference>
<evidence type="ECO:0000313" key="2">
    <source>
        <dbReference type="EMBL" id="GMR45874.1"/>
    </source>
</evidence>
<evidence type="ECO:0000313" key="3">
    <source>
        <dbReference type="Proteomes" id="UP001328107"/>
    </source>
</evidence>
<evidence type="ECO:0008006" key="4">
    <source>
        <dbReference type="Google" id="ProtNLM"/>
    </source>
</evidence>
<feature type="non-terminal residue" evidence="2">
    <location>
        <position position="129"/>
    </location>
</feature>
<keyword evidence="1" id="KW-1133">Transmembrane helix</keyword>
<name>A0AAN5CK55_9BILA</name>
<evidence type="ECO:0000256" key="1">
    <source>
        <dbReference type="SAM" id="Phobius"/>
    </source>
</evidence>